<evidence type="ECO:0000256" key="4">
    <source>
        <dbReference type="ARBA" id="ARBA00022692"/>
    </source>
</evidence>
<feature type="transmembrane region" description="Helical" evidence="8">
    <location>
        <begin position="260"/>
        <end position="278"/>
    </location>
</feature>
<feature type="transmembrane region" description="Helical" evidence="8">
    <location>
        <begin position="144"/>
        <end position="163"/>
    </location>
</feature>
<dbReference type="WBParaSite" id="L893_g21139.t1">
    <property type="protein sequence ID" value="L893_g21139.t1"/>
    <property type="gene ID" value="L893_g21139"/>
</dbReference>
<evidence type="ECO:0000256" key="2">
    <source>
        <dbReference type="ARBA" id="ARBA00010694"/>
    </source>
</evidence>
<dbReference type="InterPro" id="IPR037185">
    <property type="entry name" value="EmrE-like"/>
</dbReference>
<keyword evidence="5 8" id="KW-1133">Transmembrane helix</keyword>
<dbReference type="Proteomes" id="UP000095287">
    <property type="component" value="Unplaced"/>
</dbReference>
<feature type="transmembrane region" description="Helical" evidence="8">
    <location>
        <begin position="96"/>
        <end position="116"/>
    </location>
</feature>
<feature type="transmembrane region" description="Helical" evidence="8">
    <location>
        <begin position="299"/>
        <end position="318"/>
    </location>
</feature>
<sequence length="421" mass="47508">MDESWLLRFAVILLAYSTLGLPAYLVIRYVKKRHANPGADDRRRNCLYDFLVRFSVGLDRESYLPVATDEEPAAADEPPESAPPVPGERKQFLKNCATFAVCFLGIQGTLIVMGLYQERLMTQGYRKTSTEGTTVLEKFGDTQFLMLMNRLFSMVIYGAYIFYNHRRQPPHVPPYYVHSFTSLSNTMSSWCQYEALKYVSFPIQTICKASKIIPTMIMGRLLRKERYSMVDYLCAFALAGGASIFFLASSNGHKSAPGAAADYSWVSGIILMVMYLSFDAFTPNWQKSLFDTKPKISKYQMIFGTSLFSAILCVVSLAEQATLFSSFEFFLNHEGFMQDVFLLSLSGAVSQMFIYTTIQKFGPIIFTIIMTVRQILSIIISTLYFGHGMTWIGIVGFVIVFASIFAGHCLKYQKKKAGASR</sequence>
<keyword evidence="6 8" id="KW-0472">Membrane</keyword>
<protein>
    <recommendedName>
        <fullName evidence="7">Adenosine 3'-phospho 5'-phosphosulfate transporter 1</fullName>
    </recommendedName>
</protein>
<evidence type="ECO:0000256" key="1">
    <source>
        <dbReference type="ARBA" id="ARBA00004141"/>
    </source>
</evidence>
<dbReference type="Pfam" id="PF08449">
    <property type="entry name" value="UAA"/>
    <property type="match status" value="1"/>
</dbReference>
<feature type="transmembrane region" description="Helical" evidence="8">
    <location>
        <begin position="230"/>
        <end position="248"/>
    </location>
</feature>
<name>A0A1I7YYK0_9BILA</name>
<dbReference type="InterPro" id="IPR013657">
    <property type="entry name" value="SCL35B1-4/HUT1"/>
</dbReference>
<evidence type="ECO:0000256" key="5">
    <source>
        <dbReference type="ARBA" id="ARBA00022989"/>
    </source>
</evidence>
<dbReference type="GO" id="GO:0005789">
    <property type="term" value="C:endoplasmic reticulum membrane"/>
    <property type="evidence" value="ECO:0007669"/>
    <property type="project" value="TreeGrafter"/>
</dbReference>
<dbReference type="PANTHER" id="PTHR10778">
    <property type="entry name" value="SOLUTE CARRIER FAMILY 35 MEMBER B"/>
    <property type="match status" value="1"/>
</dbReference>
<reference evidence="10" key="1">
    <citation type="submission" date="2016-11" db="UniProtKB">
        <authorList>
            <consortium name="WormBaseParasite"/>
        </authorList>
    </citation>
    <scope>IDENTIFICATION</scope>
</reference>
<evidence type="ECO:0000313" key="9">
    <source>
        <dbReference type="Proteomes" id="UP000095287"/>
    </source>
</evidence>
<organism evidence="9 10">
    <name type="scientific">Steinernema glaseri</name>
    <dbReference type="NCBI Taxonomy" id="37863"/>
    <lineage>
        <taxon>Eukaryota</taxon>
        <taxon>Metazoa</taxon>
        <taxon>Ecdysozoa</taxon>
        <taxon>Nematoda</taxon>
        <taxon>Chromadorea</taxon>
        <taxon>Rhabditida</taxon>
        <taxon>Tylenchina</taxon>
        <taxon>Panagrolaimomorpha</taxon>
        <taxon>Strongyloidoidea</taxon>
        <taxon>Steinernematidae</taxon>
        <taxon>Steinernema</taxon>
    </lineage>
</organism>
<evidence type="ECO:0000313" key="10">
    <source>
        <dbReference type="WBParaSite" id="L893_g21139.t1"/>
    </source>
</evidence>
<accession>A0A1I7YYK0</accession>
<dbReference type="GO" id="GO:0000139">
    <property type="term" value="C:Golgi membrane"/>
    <property type="evidence" value="ECO:0007669"/>
    <property type="project" value="TreeGrafter"/>
</dbReference>
<evidence type="ECO:0000256" key="3">
    <source>
        <dbReference type="ARBA" id="ARBA00022448"/>
    </source>
</evidence>
<feature type="transmembrane region" description="Helical" evidence="8">
    <location>
        <begin position="338"/>
        <end position="358"/>
    </location>
</feature>
<dbReference type="SUPFAM" id="SSF103481">
    <property type="entry name" value="Multidrug resistance efflux transporter EmrE"/>
    <property type="match status" value="1"/>
</dbReference>
<comment type="subcellular location">
    <subcellularLocation>
        <location evidence="1">Membrane</location>
        <topology evidence="1">Multi-pass membrane protein</topology>
    </subcellularLocation>
</comment>
<evidence type="ECO:0000256" key="8">
    <source>
        <dbReference type="SAM" id="Phobius"/>
    </source>
</evidence>
<feature type="transmembrane region" description="Helical" evidence="8">
    <location>
        <begin position="365"/>
        <end position="385"/>
    </location>
</feature>
<dbReference type="AlphaFoldDB" id="A0A1I7YYK0"/>
<dbReference type="GO" id="GO:0046964">
    <property type="term" value="F:3'-phosphoadenosine 5'-phosphosulfate transmembrane transporter activity"/>
    <property type="evidence" value="ECO:0007669"/>
    <property type="project" value="TreeGrafter"/>
</dbReference>
<evidence type="ECO:0000256" key="7">
    <source>
        <dbReference type="ARBA" id="ARBA00039668"/>
    </source>
</evidence>
<evidence type="ECO:0000256" key="6">
    <source>
        <dbReference type="ARBA" id="ARBA00023136"/>
    </source>
</evidence>
<keyword evidence="9" id="KW-1185">Reference proteome</keyword>
<feature type="transmembrane region" description="Helical" evidence="8">
    <location>
        <begin position="391"/>
        <end position="410"/>
    </location>
</feature>
<comment type="similarity">
    <text evidence="2">Belongs to the nucleotide-sugar transporter family. SLC35B subfamily.</text>
</comment>
<proteinExistence type="inferred from homology"/>
<feature type="transmembrane region" description="Helical" evidence="8">
    <location>
        <begin position="6"/>
        <end position="27"/>
    </location>
</feature>
<keyword evidence="3" id="KW-0813">Transport</keyword>
<keyword evidence="4 8" id="KW-0812">Transmembrane</keyword>
<dbReference type="PANTHER" id="PTHR10778:SF13">
    <property type="entry name" value="ADENOSINE 3'-PHOSPHO 5'-PHOSPHOSULFATE TRANSPORTER 1"/>
    <property type="match status" value="1"/>
</dbReference>